<dbReference type="Gene3D" id="1.20.5.340">
    <property type="match status" value="1"/>
</dbReference>
<dbReference type="EMBL" id="UIDG01000300">
    <property type="protein sequence ID" value="SUS07047.1"/>
    <property type="molecule type" value="Genomic_DNA"/>
</dbReference>
<dbReference type="AlphaFoldDB" id="A0A380TGB3"/>
<proteinExistence type="predicted"/>
<name>A0A380TGB3_9ZZZZ</name>
<organism evidence="1">
    <name type="scientific">metagenome</name>
    <dbReference type="NCBI Taxonomy" id="256318"/>
    <lineage>
        <taxon>unclassified sequences</taxon>
        <taxon>metagenomes</taxon>
    </lineage>
</organism>
<protein>
    <recommendedName>
        <fullName evidence="2">DUF1640 domain-containing protein</fullName>
    </recommendedName>
</protein>
<sequence>MSVLAIDTLKLARKLEAGGFTPQQAAAAAAAFAESLADATADMATKADVADLRRDLREAELRLESKLEGVKAEILKWMFGAMAAQTGLIVALIKLLPAAG</sequence>
<reference evidence="1" key="1">
    <citation type="submission" date="2018-07" db="EMBL/GenBank/DDBJ databases">
        <authorList>
            <person name="Quirk P.G."/>
            <person name="Krulwich T.A."/>
        </authorList>
    </citation>
    <scope>NUCLEOTIDE SEQUENCE</scope>
</reference>
<evidence type="ECO:0008006" key="2">
    <source>
        <dbReference type="Google" id="ProtNLM"/>
    </source>
</evidence>
<accession>A0A380TGB3</accession>
<evidence type="ECO:0000313" key="1">
    <source>
        <dbReference type="EMBL" id="SUS07047.1"/>
    </source>
</evidence>
<gene>
    <name evidence="1" type="ORF">DF3PB_3690005</name>
</gene>